<dbReference type="AlphaFoldDB" id="A0A0N0XV20"/>
<dbReference type="RefSeq" id="WP_157878507.1">
    <property type="nucleotide sequence ID" value="NZ_LGKG01000135.1"/>
</dbReference>
<dbReference type="EMBL" id="LGKG01000135">
    <property type="protein sequence ID" value="KPC62878.1"/>
    <property type="molecule type" value="Genomic_DNA"/>
</dbReference>
<gene>
    <name evidence="1" type="ORF">ADL29_16795</name>
</gene>
<protein>
    <submittedName>
        <fullName evidence="1">Uncharacterized protein</fullName>
    </submittedName>
</protein>
<keyword evidence="2" id="KW-1185">Reference proteome</keyword>
<reference evidence="2" key="1">
    <citation type="submission" date="2015-07" db="EMBL/GenBank/DDBJ databases">
        <authorList>
            <person name="Ju K.-S."/>
            <person name="Doroghazi J.R."/>
            <person name="Metcalf W.W."/>
        </authorList>
    </citation>
    <scope>NUCLEOTIDE SEQUENCE [LARGE SCALE GENOMIC DNA]</scope>
    <source>
        <strain evidence="2">NRRL ISP-5002</strain>
    </source>
</reference>
<sequence length="304" mass="31683">MGMVRCALVVPSTAEVDDALLKAVADVSGKVFSRYGSGMFGTEVLATLYADRSGDLLIEARAVDVPVTAVLIRTGVLEDALAVRQMVGDQLRGWSEQMIRAQLEAEPDGDPQLMVALVMATGGGPVEPESLDLLQRAAAADDARVRDLAAYALQIAADLSDPPVVRKEQPSGLAEVLRPEVPVDGDEDWVTARPGSGARQIPRPVTWLHGPGAAEAVHSCGWDGDWLIAVAGGPASGPGPGWSEEIWTTEDGRTAVHRVDHPALEGTHIAVHGTDTAAVTAALTDAGAVRILDAPPAGLPRTAP</sequence>
<dbReference type="Proteomes" id="UP000037982">
    <property type="component" value="Unassembled WGS sequence"/>
</dbReference>
<evidence type="ECO:0000313" key="1">
    <source>
        <dbReference type="EMBL" id="KPC62878.1"/>
    </source>
</evidence>
<evidence type="ECO:0000313" key="2">
    <source>
        <dbReference type="Proteomes" id="UP000037982"/>
    </source>
</evidence>
<organism evidence="1 2">
    <name type="scientific">Streptomyces chattanoogensis</name>
    <dbReference type="NCBI Taxonomy" id="66876"/>
    <lineage>
        <taxon>Bacteria</taxon>
        <taxon>Bacillati</taxon>
        <taxon>Actinomycetota</taxon>
        <taxon>Actinomycetes</taxon>
        <taxon>Kitasatosporales</taxon>
        <taxon>Streptomycetaceae</taxon>
        <taxon>Streptomyces</taxon>
    </lineage>
</organism>
<accession>A0A0N0XV20</accession>
<name>A0A0N0XV20_9ACTN</name>
<dbReference type="PATRIC" id="fig|66876.3.peg.3673"/>
<proteinExistence type="predicted"/>
<comment type="caution">
    <text evidence="1">The sequence shown here is derived from an EMBL/GenBank/DDBJ whole genome shotgun (WGS) entry which is preliminary data.</text>
</comment>